<keyword evidence="3" id="KW-1185">Reference proteome</keyword>
<dbReference type="PANTHER" id="PTHR36933">
    <property type="entry name" value="SLL0788 PROTEIN"/>
    <property type="match status" value="1"/>
</dbReference>
<organism evidence="2 3">
    <name type="scientific">Amycolatopsis pigmentata</name>
    <dbReference type="NCBI Taxonomy" id="450801"/>
    <lineage>
        <taxon>Bacteria</taxon>
        <taxon>Bacillati</taxon>
        <taxon>Actinomycetota</taxon>
        <taxon>Actinomycetes</taxon>
        <taxon>Pseudonocardiales</taxon>
        <taxon>Pseudonocardiaceae</taxon>
        <taxon>Amycolatopsis</taxon>
    </lineage>
</organism>
<evidence type="ECO:0000313" key="2">
    <source>
        <dbReference type="EMBL" id="MFD2419646.1"/>
    </source>
</evidence>
<comment type="caution">
    <text evidence="2">The sequence shown here is derived from an EMBL/GenBank/DDBJ whole genome shotgun (WGS) entry which is preliminary data.</text>
</comment>
<dbReference type="EMBL" id="JBHUKR010000013">
    <property type="protein sequence ID" value="MFD2419646.1"/>
    <property type="molecule type" value="Genomic_DNA"/>
</dbReference>
<feature type="domain" description="DUF305" evidence="1">
    <location>
        <begin position="53"/>
        <end position="203"/>
    </location>
</feature>
<dbReference type="RefSeq" id="WP_378267672.1">
    <property type="nucleotide sequence ID" value="NZ_JBHUKR010000013.1"/>
</dbReference>
<proteinExistence type="predicted"/>
<dbReference type="PROSITE" id="PS51257">
    <property type="entry name" value="PROKAR_LIPOPROTEIN"/>
    <property type="match status" value="1"/>
</dbReference>
<accession>A0ABW5G3W0</accession>
<dbReference type="InterPro" id="IPR005183">
    <property type="entry name" value="DUF305_CopM-like"/>
</dbReference>
<sequence length="207" mass="21305">MNKTAAGLAAAITTSALILGGCSGGAQSSGDMGGMTMSGTTADASATAHDTTDVVFTQQMIAHHQQGQDMVALASSHASDPRVKALASKIDQAQGAQVTAMRGWLVKWGVTTPSGTMTAMPGMEGMPGMGSMNLMSDSDMRQLRQAQGAAFDKLFVRMMTAHHESGVGMARGEVAAGTSAQAKALAQNIITDETAEIDEMRQVQTAP</sequence>
<gene>
    <name evidence="2" type="ORF">ACFSXZ_25285</name>
</gene>
<evidence type="ECO:0000313" key="3">
    <source>
        <dbReference type="Proteomes" id="UP001597417"/>
    </source>
</evidence>
<dbReference type="Pfam" id="PF03713">
    <property type="entry name" value="DUF305"/>
    <property type="match status" value="1"/>
</dbReference>
<dbReference type="Proteomes" id="UP001597417">
    <property type="component" value="Unassembled WGS sequence"/>
</dbReference>
<dbReference type="InterPro" id="IPR012347">
    <property type="entry name" value="Ferritin-like"/>
</dbReference>
<protein>
    <submittedName>
        <fullName evidence="2">DUF305 domain-containing protein</fullName>
    </submittedName>
</protein>
<name>A0ABW5G3W0_9PSEU</name>
<dbReference type="Gene3D" id="1.20.1260.10">
    <property type="match status" value="1"/>
</dbReference>
<reference evidence="3" key="1">
    <citation type="journal article" date="2019" name="Int. J. Syst. Evol. Microbiol.">
        <title>The Global Catalogue of Microorganisms (GCM) 10K type strain sequencing project: providing services to taxonomists for standard genome sequencing and annotation.</title>
        <authorList>
            <consortium name="The Broad Institute Genomics Platform"/>
            <consortium name="The Broad Institute Genome Sequencing Center for Infectious Disease"/>
            <person name="Wu L."/>
            <person name="Ma J."/>
        </authorList>
    </citation>
    <scope>NUCLEOTIDE SEQUENCE [LARGE SCALE GENOMIC DNA]</scope>
    <source>
        <strain evidence="3">CGMCC 4.7645</strain>
    </source>
</reference>
<dbReference type="PANTHER" id="PTHR36933:SF1">
    <property type="entry name" value="SLL0788 PROTEIN"/>
    <property type="match status" value="1"/>
</dbReference>
<evidence type="ECO:0000259" key="1">
    <source>
        <dbReference type="Pfam" id="PF03713"/>
    </source>
</evidence>